<gene>
    <name evidence="1" type="ORF">ERS008667_00679</name>
</gene>
<name>A0A0T9P5F9_9GAMM</name>
<sequence length="175" mass="20719">MKIKWIILTVIIISTFTYLVRPIFLSTKIVGVHQDQHWTHIVVKNFPITDKGRIEWWEKTAANLQLKYKIPIINPEDGSFDIIIWNIGDGYKQEVPKQDWMAPSVDTSYLICFDDMEDNINCIEKDSLLSISRHRDSRHQDKMVTDFSIDNNTYRQYDENKEVIKIDNNEDATYY</sequence>
<organism evidence="1 2">
    <name type="scientific">Yersinia similis</name>
    <dbReference type="NCBI Taxonomy" id="367190"/>
    <lineage>
        <taxon>Bacteria</taxon>
        <taxon>Pseudomonadati</taxon>
        <taxon>Pseudomonadota</taxon>
        <taxon>Gammaproteobacteria</taxon>
        <taxon>Enterobacterales</taxon>
        <taxon>Yersiniaceae</taxon>
        <taxon>Yersinia</taxon>
    </lineage>
</organism>
<reference evidence="1 2" key="1">
    <citation type="submission" date="2015-03" db="EMBL/GenBank/DDBJ databases">
        <authorList>
            <person name="Murphy D."/>
        </authorList>
    </citation>
    <scope>NUCLEOTIDE SEQUENCE [LARGE SCALE GENOMIC DNA]</scope>
    <source>
        <strain evidence="1 2">Y233</strain>
    </source>
</reference>
<dbReference type="AlphaFoldDB" id="A0A0T9P5F9"/>
<dbReference type="InterPro" id="IPR010351">
    <property type="entry name" value="DUF943"/>
</dbReference>
<dbReference type="Proteomes" id="UP000038204">
    <property type="component" value="Unassembled WGS sequence"/>
</dbReference>
<evidence type="ECO:0000313" key="2">
    <source>
        <dbReference type="Proteomes" id="UP000038204"/>
    </source>
</evidence>
<protein>
    <submittedName>
        <fullName evidence="1">Putative entero membrane protein</fullName>
    </submittedName>
</protein>
<dbReference type="Pfam" id="PF06092">
    <property type="entry name" value="DUF943"/>
    <property type="match status" value="1"/>
</dbReference>
<dbReference type="RefSeq" id="WP_049598245.1">
    <property type="nucleotide sequence ID" value="NZ_CABIHS010000335.1"/>
</dbReference>
<accession>A0A0T9P5F9</accession>
<evidence type="ECO:0000313" key="1">
    <source>
        <dbReference type="EMBL" id="CNH46893.1"/>
    </source>
</evidence>
<proteinExistence type="predicted"/>
<dbReference type="EMBL" id="CQBK01000004">
    <property type="protein sequence ID" value="CNH46893.1"/>
    <property type="molecule type" value="Genomic_DNA"/>
</dbReference>